<dbReference type="SUPFAM" id="SSF54197">
    <property type="entry name" value="HIT-like"/>
    <property type="match status" value="2"/>
</dbReference>
<keyword evidence="5 8" id="KW-0862">Zinc</keyword>
<dbReference type="GO" id="GO:0033499">
    <property type="term" value="P:galactose catabolic process via UDP-galactose, Leloir pathway"/>
    <property type="evidence" value="ECO:0007669"/>
    <property type="project" value="TreeGrafter"/>
</dbReference>
<dbReference type="InterPro" id="IPR001937">
    <property type="entry name" value="GalP_UDPtransf1"/>
</dbReference>
<comment type="cofactor">
    <cofactor evidence="8">
        <name>Zn(2+)</name>
        <dbReference type="ChEBI" id="CHEBI:29105"/>
    </cofactor>
    <text evidence="8">Binds 1 zinc ion per subunit.</text>
</comment>
<dbReference type="NCBIfam" id="TIGR00209">
    <property type="entry name" value="galT_1"/>
    <property type="match status" value="1"/>
</dbReference>
<dbReference type="InterPro" id="IPR036265">
    <property type="entry name" value="HIT-like_sf"/>
</dbReference>
<comment type="similarity">
    <text evidence="1">Belongs to the galactose-1-phosphate uridylyltransferase type 1 family.</text>
</comment>
<dbReference type="PANTHER" id="PTHR11943">
    <property type="entry name" value="GALACTOSE-1-PHOSPHATE URIDYLYLTRANSFERASE"/>
    <property type="match status" value="1"/>
</dbReference>
<proteinExistence type="inferred from homology"/>
<dbReference type="UniPathway" id="UPA00214"/>
<dbReference type="AlphaFoldDB" id="B8D2K3"/>
<dbReference type="GO" id="GO:0008270">
    <property type="term" value="F:zinc ion binding"/>
    <property type="evidence" value="ECO:0007669"/>
    <property type="project" value="InterPro"/>
</dbReference>
<evidence type="ECO:0000256" key="2">
    <source>
        <dbReference type="ARBA" id="ARBA00022679"/>
    </source>
</evidence>
<protein>
    <submittedName>
        <fullName evidence="11">Galactose-1-phosphate uridylyltransferase</fullName>
    </submittedName>
</protein>
<evidence type="ECO:0000313" key="11">
    <source>
        <dbReference type="EMBL" id="ACL10584.1"/>
    </source>
</evidence>
<dbReference type="Gene3D" id="3.30.428.10">
    <property type="entry name" value="HIT-like"/>
    <property type="match status" value="2"/>
</dbReference>
<feature type="binding site" evidence="8">
    <location>
        <position position="35"/>
    </location>
    <ligand>
        <name>Zn(2+)</name>
        <dbReference type="ChEBI" id="CHEBI:29105"/>
    </ligand>
</feature>
<keyword evidence="6" id="KW-0119">Carbohydrate metabolism</keyword>
<evidence type="ECO:0000259" key="9">
    <source>
        <dbReference type="Pfam" id="PF01087"/>
    </source>
</evidence>
<evidence type="ECO:0000256" key="7">
    <source>
        <dbReference type="PIRSR" id="PIRSR000808-1"/>
    </source>
</evidence>
<dbReference type="PIRSF" id="PIRSF000808">
    <property type="entry name" value="GalT"/>
    <property type="match status" value="1"/>
</dbReference>
<dbReference type="Proteomes" id="UP000006903">
    <property type="component" value="Chromosome"/>
</dbReference>
<dbReference type="EMBL" id="CP001140">
    <property type="protein sequence ID" value="ACL10584.1"/>
    <property type="molecule type" value="Genomic_DNA"/>
</dbReference>
<dbReference type="RefSeq" id="WP_012607926.1">
    <property type="nucleotide sequence ID" value="NC_011766.1"/>
</dbReference>
<dbReference type="Pfam" id="PF01087">
    <property type="entry name" value="GalP_UDP_transf"/>
    <property type="match status" value="1"/>
</dbReference>
<dbReference type="InterPro" id="IPR005850">
    <property type="entry name" value="GalP_Utransf_C"/>
</dbReference>
<organism evidence="11 12">
    <name type="scientific">Desulfurococcus amylolyticus (strain DSM 18924 / JCM 16383 / VKM B-2413 / 1221n)</name>
    <name type="common">Desulfurococcus kamchatkensis</name>
    <dbReference type="NCBI Taxonomy" id="490899"/>
    <lineage>
        <taxon>Archaea</taxon>
        <taxon>Thermoproteota</taxon>
        <taxon>Thermoprotei</taxon>
        <taxon>Desulfurococcales</taxon>
        <taxon>Desulfurococcaceae</taxon>
        <taxon>Desulfurococcus</taxon>
    </lineage>
</organism>
<feature type="active site" description="Tele-UMP-histidine intermediate" evidence="7">
    <location>
        <position position="145"/>
    </location>
</feature>
<gene>
    <name evidence="11" type="ordered locus">DKAM_0258</name>
</gene>
<evidence type="ECO:0000256" key="6">
    <source>
        <dbReference type="ARBA" id="ARBA00023277"/>
    </source>
</evidence>
<reference evidence="11 12" key="1">
    <citation type="journal article" date="2009" name="J. Bacteriol.">
        <title>Complete genome sequence of the anaerobic, protein-degrading hyperthermophilic crenarchaeon Desulfurococcus kamchatkensis.</title>
        <authorList>
            <person name="Ravin N.V."/>
            <person name="Mardanov A.V."/>
            <person name="Beletsky A.V."/>
            <person name="Kublanov I.V."/>
            <person name="Kolganova T.V."/>
            <person name="Lebedinsky A.V."/>
            <person name="Chernyh N.A."/>
            <person name="Bonch-Osmolovskaya E.A."/>
            <person name="Skryabin K.G."/>
        </authorList>
    </citation>
    <scope>NUCLEOTIDE SEQUENCE [LARGE SCALE GENOMIC DNA]</scope>
    <source>
        <strain evidence="12">DSM 18924 / JCM 16383 / VKM B-2413 / 1221n</strain>
    </source>
</reference>
<name>B8D2K3_DESA1</name>
<dbReference type="GeneID" id="7170541"/>
<feature type="domain" description="Galactose-1-phosphate uridyl transferase N-terminal" evidence="9">
    <location>
        <begin position="6"/>
        <end position="155"/>
    </location>
</feature>
<dbReference type="STRING" id="490899.DKAM_0258"/>
<accession>B8D2K3</accession>
<evidence type="ECO:0000256" key="3">
    <source>
        <dbReference type="ARBA" id="ARBA00022695"/>
    </source>
</evidence>
<feature type="binding site" evidence="8">
    <location>
        <position position="91"/>
    </location>
    <ligand>
        <name>Zn(2+)</name>
        <dbReference type="ChEBI" id="CHEBI:29105"/>
    </ligand>
</feature>
<evidence type="ECO:0000256" key="4">
    <source>
        <dbReference type="ARBA" id="ARBA00022723"/>
    </source>
</evidence>
<sequence length="325" mass="38054">MERRIQELRWDPVLGEWVMVSSIREARPWQPEGFCPFCPGAPETGYGWDALILRNRYPMLSDTPLEPGRHGFYRTAPSYGRCWVVIETPIHDLDDISDLPVEHIARVLNLVVDKYREEKQDKRLVYFLFFRNKGREIGVSLTHPHSQIYVLPFVPVRVQREIENARRYYNESKECLFCRIIGEEEKERVRIVYDSSDWIAFIPFYAHWPFEVHIYPRRHVGELTDLTSDGVTALAHALKTVLCGLNRVLGKPMPYTMVLHQNPMHTRYPFYHLHIEIYGMYRTTGKLKYAAGMETGGGNFTYDSTPEYVAELLRKAIRENKCGHT</sequence>
<dbReference type="GO" id="GO:0005737">
    <property type="term" value="C:cytoplasm"/>
    <property type="evidence" value="ECO:0007669"/>
    <property type="project" value="TreeGrafter"/>
</dbReference>
<evidence type="ECO:0000256" key="5">
    <source>
        <dbReference type="ARBA" id="ARBA00022833"/>
    </source>
</evidence>
<dbReference type="eggNOG" id="arCOG00422">
    <property type="taxonomic scope" value="Archaea"/>
</dbReference>
<keyword evidence="3 11" id="KW-0548">Nucleotidyltransferase</keyword>
<feature type="binding site" evidence="8">
    <location>
        <position position="143"/>
    </location>
    <ligand>
        <name>Zn(2+)</name>
        <dbReference type="ChEBI" id="CHEBI:29105"/>
    </ligand>
</feature>
<keyword evidence="2 11" id="KW-0808">Transferase</keyword>
<feature type="binding site" evidence="8">
    <location>
        <position position="38"/>
    </location>
    <ligand>
        <name>Zn(2+)</name>
        <dbReference type="ChEBI" id="CHEBI:29105"/>
    </ligand>
</feature>
<feature type="domain" description="Galactose-1-phosphate uridyl transferase C-terminal" evidence="10">
    <location>
        <begin position="162"/>
        <end position="314"/>
    </location>
</feature>
<evidence type="ECO:0000313" key="12">
    <source>
        <dbReference type="Proteomes" id="UP000006903"/>
    </source>
</evidence>
<dbReference type="InterPro" id="IPR005849">
    <property type="entry name" value="GalP_Utransf_N"/>
</dbReference>
<dbReference type="GO" id="GO:0008108">
    <property type="term" value="F:UDP-glucose:hexose-1-phosphate uridylyltransferase activity"/>
    <property type="evidence" value="ECO:0007669"/>
    <property type="project" value="InterPro"/>
</dbReference>
<dbReference type="Pfam" id="PF02744">
    <property type="entry name" value="GalP_UDP_tr_C"/>
    <property type="match status" value="1"/>
</dbReference>
<dbReference type="HOGENOM" id="CLU_029960_1_1_2"/>
<keyword evidence="4 8" id="KW-0479">Metal-binding</keyword>
<dbReference type="PANTHER" id="PTHR11943:SF1">
    <property type="entry name" value="GALACTOSE-1-PHOSPHATE URIDYLYLTRANSFERASE"/>
    <property type="match status" value="1"/>
</dbReference>
<evidence type="ECO:0000256" key="1">
    <source>
        <dbReference type="ARBA" id="ARBA00010951"/>
    </source>
</evidence>
<evidence type="ECO:0000256" key="8">
    <source>
        <dbReference type="PIRSR" id="PIRSR000808-3"/>
    </source>
</evidence>
<evidence type="ECO:0000259" key="10">
    <source>
        <dbReference type="Pfam" id="PF02744"/>
    </source>
</evidence>
<dbReference type="KEGG" id="dka:DKAM_0258"/>